<evidence type="ECO:0000259" key="4">
    <source>
        <dbReference type="PROSITE" id="PS51123"/>
    </source>
</evidence>
<dbReference type="CDD" id="cd07185">
    <property type="entry name" value="OmpA_C-like"/>
    <property type="match status" value="1"/>
</dbReference>
<evidence type="ECO:0000313" key="6">
    <source>
        <dbReference type="Proteomes" id="UP000318943"/>
    </source>
</evidence>
<dbReference type="InterPro" id="IPR006665">
    <property type="entry name" value="OmpA-like"/>
</dbReference>
<dbReference type="Pfam" id="PF09850">
    <property type="entry name" value="DotU"/>
    <property type="match status" value="1"/>
</dbReference>
<name>A0ABY3ENW6_9BURK</name>
<gene>
    <name evidence="5" type="primary">tssL</name>
    <name evidence="5" type="ORF">FGG12_10540</name>
</gene>
<sequence length="437" mass="47814">MSAGNFESSDDFAFLTETGVTDVQTPSGAKVAVSRETMSPTEADVLFAFDPPVDVERRLEAVRVARNPLMEAAGPLLRMLADMPATMASQEEIRALRLLLAREVDRFQTLCERANLHWTHMAAVRYCLCTALDEAANRTRWGGGGAWARNSLLIAFEGENDGGEKVFLLIGRMAADPQTYIDVLEILYRILGLGFEGRYSVIEDGRRHLEQVRHRLAALVAGARDAVPVELSPRWKPAEPGRLRALRGVPPWSLAAVAAVIVFGLFAWYKYQLLTAGGALHARIHSIPRGSVQAPARLRLSILLKDEVARGLVSVEEDDRHSLVIFKGDSMFPSGKSEVRADMYPTLEKVAKEVARVGGQVVITGHTDSQPIRSREFSSNEALSEKRAAFVAKILESGGTPANRIAVHGRGDAQPVASNGTAEGRSRNRRVEVMVTQ</sequence>
<dbReference type="PANTHER" id="PTHR30329">
    <property type="entry name" value="STATOR ELEMENT OF FLAGELLAR MOTOR COMPLEX"/>
    <property type="match status" value="1"/>
</dbReference>
<feature type="transmembrane region" description="Helical" evidence="3">
    <location>
        <begin position="252"/>
        <end position="271"/>
    </location>
</feature>
<dbReference type="PANTHER" id="PTHR30329:SF19">
    <property type="entry name" value="OUTER MEMBRANE PROTEIN, OMPA FAMILY"/>
    <property type="match status" value="1"/>
</dbReference>
<dbReference type="Gene3D" id="1.25.40.590">
    <property type="entry name" value="Type IV / VI secretion system, DotU"/>
    <property type="match status" value="1"/>
</dbReference>
<dbReference type="RefSeq" id="WP_144197620.1">
    <property type="nucleotide sequence ID" value="NZ_VCIZ01000005.1"/>
</dbReference>
<proteinExistence type="predicted"/>
<feature type="domain" description="OmpA-like" evidence="4">
    <location>
        <begin position="319"/>
        <end position="437"/>
    </location>
</feature>
<feature type="compositionally biased region" description="Basic and acidic residues" evidence="2">
    <location>
        <begin position="424"/>
        <end position="437"/>
    </location>
</feature>
<evidence type="ECO:0000256" key="2">
    <source>
        <dbReference type="SAM" id="MobiDB-lite"/>
    </source>
</evidence>
<dbReference type="NCBIfam" id="TIGR03350">
    <property type="entry name" value="type_VI_ompA"/>
    <property type="match status" value="1"/>
</dbReference>
<accession>A0ABY3ENW6</accession>
<keyword evidence="3" id="KW-1133">Transmembrane helix</keyword>
<evidence type="ECO:0000313" key="5">
    <source>
        <dbReference type="EMBL" id="TSP12651.1"/>
    </source>
</evidence>
<dbReference type="InterPro" id="IPR017733">
    <property type="entry name" value="OmpA-like_dom_proteobacteria"/>
</dbReference>
<dbReference type="NCBIfam" id="TIGR03349">
    <property type="entry name" value="IV_VI_DotU"/>
    <property type="match status" value="1"/>
</dbReference>
<dbReference type="PRINTS" id="PR01023">
    <property type="entry name" value="NAFLGMOTY"/>
</dbReference>
<evidence type="ECO:0000256" key="3">
    <source>
        <dbReference type="SAM" id="Phobius"/>
    </source>
</evidence>
<dbReference type="InterPro" id="IPR017732">
    <property type="entry name" value="T4/T6SS_DotU"/>
</dbReference>
<dbReference type="InterPro" id="IPR050330">
    <property type="entry name" value="Bact_OuterMem_StrucFunc"/>
</dbReference>
<dbReference type="PROSITE" id="PS51123">
    <property type="entry name" value="OMPA_2"/>
    <property type="match status" value="1"/>
</dbReference>
<feature type="region of interest" description="Disordered" evidence="2">
    <location>
        <begin position="411"/>
        <end position="437"/>
    </location>
</feature>
<keyword evidence="3" id="KW-0812">Transmembrane</keyword>
<dbReference type="Proteomes" id="UP000318943">
    <property type="component" value="Unassembled WGS sequence"/>
</dbReference>
<dbReference type="NCBIfam" id="NF038228">
    <property type="entry name" value="IcmH_DotU_IVB"/>
    <property type="match status" value="1"/>
</dbReference>
<dbReference type="InterPro" id="IPR036737">
    <property type="entry name" value="OmpA-like_sf"/>
</dbReference>
<reference evidence="5 6" key="1">
    <citation type="submission" date="2019-05" db="EMBL/GenBank/DDBJ databases">
        <title>Whole genome sequence analysis of Cupriavidus campinensis S14E4C strain.</title>
        <authorList>
            <person name="Abbaszade G."/>
            <person name="Szabo A."/>
            <person name="Toumi M."/>
            <person name="Toth E."/>
        </authorList>
    </citation>
    <scope>NUCLEOTIDE SEQUENCE [LARGE SCALE GENOMIC DNA]</scope>
    <source>
        <strain evidence="5 6">S14E4C</strain>
    </source>
</reference>
<keyword evidence="1 3" id="KW-0472">Membrane</keyword>
<dbReference type="InterPro" id="IPR038522">
    <property type="entry name" value="T4/T6SS_DotU_sf"/>
</dbReference>
<comment type="caution">
    <text evidence="5">The sequence shown here is derived from an EMBL/GenBank/DDBJ whole genome shotgun (WGS) entry which is preliminary data.</text>
</comment>
<dbReference type="SUPFAM" id="SSF103088">
    <property type="entry name" value="OmpA-like"/>
    <property type="match status" value="1"/>
</dbReference>
<evidence type="ECO:0000256" key="1">
    <source>
        <dbReference type="PROSITE-ProRule" id="PRU00473"/>
    </source>
</evidence>
<dbReference type="EMBL" id="VCIZ01000005">
    <property type="protein sequence ID" value="TSP12651.1"/>
    <property type="molecule type" value="Genomic_DNA"/>
</dbReference>
<organism evidence="5 6">
    <name type="scientific">Cupriavidus campinensis</name>
    <dbReference type="NCBI Taxonomy" id="151783"/>
    <lineage>
        <taxon>Bacteria</taxon>
        <taxon>Pseudomonadati</taxon>
        <taxon>Pseudomonadota</taxon>
        <taxon>Betaproteobacteria</taxon>
        <taxon>Burkholderiales</taxon>
        <taxon>Burkholderiaceae</taxon>
        <taxon>Cupriavidus</taxon>
    </lineage>
</organism>
<protein>
    <submittedName>
        <fullName evidence="5">Type VI secretion system protein TssL</fullName>
    </submittedName>
</protein>
<dbReference type="NCBIfam" id="NF005999">
    <property type="entry name" value="PRK08126.1"/>
    <property type="match status" value="1"/>
</dbReference>
<keyword evidence="6" id="KW-1185">Reference proteome</keyword>
<dbReference type="Pfam" id="PF00691">
    <property type="entry name" value="OmpA"/>
    <property type="match status" value="1"/>
</dbReference>
<dbReference type="Gene3D" id="3.30.1330.60">
    <property type="entry name" value="OmpA-like domain"/>
    <property type="match status" value="1"/>
</dbReference>